<keyword evidence="10" id="KW-1185">Reference proteome</keyword>
<dbReference type="InterPro" id="IPR003856">
    <property type="entry name" value="LPS_length_determ_N"/>
</dbReference>
<evidence type="ECO:0000256" key="4">
    <source>
        <dbReference type="ARBA" id="ARBA00022692"/>
    </source>
</evidence>
<keyword evidence="6 7" id="KW-0472">Membrane</keyword>
<evidence type="ECO:0000256" key="5">
    <source>
        <dbReference type="ARBA" id="ARBA00022989"/>
    </source>
</evidence>
<evidence type="ECO:0000256" key="6">
    <source>
        <dbReference type="ARBA" id="ARBA00023136"/>
    </source>
</evidence>
<accession>A0A7H2BIE0</accession>
<keyword evidence="3" id="KW-1003">Cell membrane</keyword>
<dbReference type="Pfam" id="PF02706">
    <property type="entry name" value="Wzz"/>
    <property type="match status" value="1"/>
</dbReference>
<dbReference type="InterPro" id="IPR050445">
    <property type="entry name" value="Bact_polysacc_biosynth/exp"/>
</dbReference>
<proteinExistence type="inferred from homology"/>
<dbReference type="EMBL" id="CP061538">
    <property type="protein sequence ID" value="QNV39436.1"/>
    <property type="molecule type" value="Genomic_DNA"/>
</dbReference>
<evidence type="ECO:0000256" key="3">
    <source>
        <dbReference type="ARBA" id="ARBA00022475"/>
    </source>
</evidence>
<feature type="transmembrane region" description="Helical" evidence="7">
    <location>
        <begin position="37"/>
        <end position="57"/>
    </location>
</feature>
<gene>
    <name evidence="9" type="ORF">IDM48_08600</name>
</gene>
<sequence length="412" mass="43285">MAKVAARRASGDSQRSNQAVGAVSLSDQLKKMLRHPLIILTAVIIGAILGALASVAATPKYQATATVLATPVSPDPNALASNQLTLKIDTEAGVAASREVAEEAAKEIDVNDQGLVSRLVHNVEVAPHSGTEVMDITATADNPEDAALYANSIAKSYLKVRTEAAQERVDAAAKEAKKELDNLPKDSSEQVKATLTEKLAQIQLTNTEAGRVISEAKAPQASQNLGMLKTALVGACLGLLIGAVLAWIADSRARKLAHADRAEEVVRGPVSHIRRGSEVEDTRRALMALGAPVGHVSSEDHRGVIVYSPTPQLAEQYASVVGESISQENVHFTDSISTALSNEPTFQAVADQPTVVVASHEAGFSEVLSAAENLGAALIVVDSSTDSAQLREFAQLAARTSHADIEYVYLAS</sequence>
<feature type="domain" description="Polysaccharide chain length determinant N-terminal" evidence="8">
    <location>
        <begin position="24"/>
        <end position="107"/>
    </location>
</feature>
<dbReference type="Proteomes" id="UP000516421">
    <property type="component" value="Chromosome"/>
</dbReference>
<dbReference type="PANTHER" id="PTHR32309">
    <property type="entry name" value="TYROSINE-PROTEIN KINASE"/>
    <property type="match status" value="1"/>
</dbReference>
<keyword evidence="5 7" id="KW-1133">Transmembrane helix</keyword>
<comment type="subcellular location">
    <subcellularLocation>
        <location evidence="1">Cell membrane</location>
        <topology evidence="1">Multi-pass membrane protein</topology>
    </subcellularLocation>
</comment>
<keyword evidence="4 7" id="KW-0812">Transmembrane</keyword>
<comment type="similarity">
    <text evidence="2">Belongs to the CpsC/CapA family.</text>
</comment>
<feature type="transmembrane region" description="Helical" evidence="7">
    <location>
        <begin position="227"/>
        <end position="248"/>
    </location>
</feature>
<evidence type="ECO:0000313" key="10">
    <source>
        <dbReference type="Proteomes" id="UP000516421"/>
    </source>
</evidence>
<protein>
    <recommendedName>
        <fullName evidence="8">Polysaccharide chain length determinant N-terminal domain-containing protein</fullName>
    </recommendedName>
</protein>
<reference evidence="9 10" key="1">
    <citation type="submission" date="2020-09" db="EMBL/GenBank/DDBJ databases">
        <title>Investigation of environmental microbe.</title>
        <authorList>
            <person name="Ou Y."/>
            <person name="Kang Q."/>
        </authorList>
    </citation>
    <scope>NUCLEOTIDE SEQUENCE [LARGE SCALE GENOMIC DNA]</scope>
    <source>
        <strain evidence="9 10">KJZ-9</strain>
    </source>
</reference>
<organism evidence="9 10">
    <name type="scientific">Rothia amarae</name>
    <dbReference type="NCBI Taxonomy" id="169480"/>
    <lineage>
        <taxon>Bacteria</taxon>
        <taxon>Bacillati</taxon>
        <taxon>Actinomycetota</taxon>
        <taxon>Actinomycetes</taxon>
        <taxon>Micrococcales</taxon>
        <taxon>Micrococcaceae</taxon>
        <taxon>Rothia</taxon>
    </lineage>
</organism>
<evidence type="ECO:0000256" key="2">
    <source>
        <dbReference type="ARBA" id="ARBA00006683"/>
    </source>
</evidence>
<name>A0A7H2BIE0_9MICC</name>
<evidence type="ECO:0000313" key="9">
    <source>
        <dbReference type="EMBL" id="QNV39436.1"/>
    </source>
</evidence>
<evidence type="ECO:0000256" key="1">
    <source>
        <dbReference type="ARBA" id="ARBA00004651"/>
    </source>
</evidence>
<dbReference type="KEGG" id="rama:IDM48_08600"/>
<evidence type="ECO:0000259" key="8">
    <source>
        <dbReference type="Pfam" id="PF02706"/>
    </source>
</evidence>
<dbReference type="AlphaFoldDB" id="A0A7H2BIE0"/>
<dbReference type="PANTHER" id="PTHR32309:SF31">
    <property type="entry name" value="CAPSULAR EXOPOLYSACCHARIDE FAMILY"/>
    <property type="match status" value="1"/>
</dbReference>
<evidence type="ECO:0000256" key="7">
    <source>
        <dbReference type="SAM" id="Phobius"/>
    </source>
</evidence>
<dbReference type="RefSeq" id="WP_190616955.1">
    <property type="nucleotide sequence ID" value="NZ_CP061538.1"/>
</dbReference>
<dbReference type="GO" id="GO:0005886">
    <property type="term" value="C:plasma membrane"/>
    <property type="evidence" value="ECO:0007669"/>
    <property type="project" value="UniProtKB-SubCell"/>
</dbReference>